<dbReference type="EMBL" id="BOCI01000495">
    <property type="protein sequence ID" value="GHW02137.1"/>
    <property type="molecule type" value="Genomic_DNA"/>
</dbReference>
<name>A0ABQ3WD49_9LACO</name>
<dbReference type="PANTHER" id="PTHR31047">
    <property type="entry name" value="MEIOTICALLY UP-REGULATED GENE 157 PROTEIN"/>
    <property type="match status" value="1"/>
</dbReference>
<organism evidence="1 2">
    <name type="scientific">Lactobacillus nasalidis</name>
    <dbReference type="NCBI Taxonomy" id="2797258"/>
    <lineage>
        <taxon>Bacteria</taxon>
        <taxon>Bacillati</taxon>
        <taxon>Bacillota</taxon>
        <taxon>Bacilli</taxon>
        <taxon>Lactobacillales</taxon>
        <taxon>Lactobacillaceae</taxon>
        <taxon>Lactobacillus</taxon>
    </lineage>
</organism>
<evidence type="ECO:0000313" key="1">
    <source>
        <dbReference type="EMBL" id="GHW02137.1"/>
    </source>
</evidence>
<sequence length="426" mass="48970">MKELIDEQVKRYMENIKSSLPNDQRLYRVFERTYLNTLTEALVEDDQGSMFVLTGDIPAMWQRDSAAQLRPYIPLAKTDSKIRNVIVKVIKRQFFNMNLDPYANAFNEFPNNHGHQTDKTKMGPWIWERKFEIDSLCYPVQLAYLLYKNTGEKKQFNKDFVSGIRKVLVTFKQEQHHESSPYSFERECDIPTDTLANGGKGAPVAYTGMIWSGFRPSDDACTYGYLIPANMFAVVILRYICELFSSVLDYPEIVEEATKVKEEIEEGIKKYGLVEYRGRLTYAYEVDGLGNTLMMDDSNSPSLLSAPYFGYSATDDQLYQNTRRFILSVDNPYFYLGEFCSGQGSPHTPKGYVWPLALALQGLTSNSESEKLSLLYSLVTTTAGTEMIHESFDPNDPSKFTRPWFSWGNMMYCELLLDYLGQRVKC</sequence>
<dbReference type="PIRSF" id="PIRSF028846">
    <property type="entry name" value="UCP028846"/>
    <property type="match status" value="1"/>
</dbReference>
<dbReference type="Pfam" id="PF06824">
    <property type="entry name" value="Glyco_hydro_125"/>
    <property type="match status" value="1"/>
</dbReference>
<reference evidence="2" key="1">
    <citation type="submission" date="2021-01" db="EMBL/GenBank/DDBJ databases">
        <title>Draft genome sequence of Nasalis larvatus strain YZ03.</title>
        <authorList>
            <person name="Suzuki-Hashido N."/>
            <person name="Tsuchida S."/>
            <person name="Hayakawa T."/>
        </authorList>
    </citation>
    <scope>NUCLEOTIDE SEQUENCE [LARGE SCALE GENOMIC DNA]</scope>
    <source>
        <strain evidence="2">YZ03</strain>
    </source>
</reference>
<dbReference type="GO" id="GO:0016787">
    <property type="term" value="F:hydrolase activity"/>
    <property type="evidence" value="ECO:0007669"/>
    <property type="project" value="UniProtKB-KW"/>
</dbReference>
<gene>
    <name evidence="1" type="ORF">lacNasYZ03_18240</name>
</gene>
<dbReference type="Gene3D" id="1.50.10.10">
    <property type="match status" value="1"/>
</dbReference>
<dbReference type="PANTHER" id="PTHR31047:SF0">
    <property type="entry name" value="MEIOTICALLY UP-REGULATED GENE 157 PROTEIN"/>
    <property type="match status" value="1"/>
</dbReference>
<dbReference type="SUPFAM" id="SSF48208">
    <property type="entry name" value="Six-hairpin glycosidases"/>
    <property type="match status" value="1"/>
</dbReference>
<evidence type="ECO:0000313" key="2">
    <source>
        <dbReference type="Proteomes" id="UP000616547"/>
    </source>
</evidence>
<dbReference type="InterPro" id="IPR012341">
    <property type="entry name" value="6hp_glycosidase-like_sf"/>
</dbReference>
<dbReference type="SMART" id="SM01149">
    <property type="entry name" value="DUF1237"/>
    <property type="match status" value="1"/>
</dbReference>
<dbReference type="InterPro" id="IPR008928">
    <property type="entry name" value="6-hairpin_glycosidase_sf"/>
</dbReference>
<protein>
    <submittedName>
        <fullName evidence="1">Glycosyl hydrolase</fullName>
    </submittedName>
</protein>
<keyword evidence="2" id="KW-1185">Reference proteome</keyword>
<proteinExistence type="predicted"/>
<dbReference type="Proteomes" id="UP000616547">
    <property type="component" value="Unassembled WGS sequence"/>
</dbReference>
<accession>A0ABQ3WD49</accession>
<keyword evidence="1" id="KW-0378">Hydrolase</keyword>
<dbReference type="InterPro" id="IPR008313">
    <property type="entry name" value="GH125"/>
</dbReference>
<comment type="caution">
    <text evidence="1">The sequence shown here is derived from an EMBL/GenBank/DDBJ whole genome shotgun (WGS) entry which is preliminary data.</text>
</comment>
<dbReference type="RefSeq" id="WP_201331391.1">
    <property type="nucleotide sequence ID" value="NZ_BOCG01000507.1"/>
</dbReference>